<accession>V6TD01</accession>
<dbReference type="InterPro" id="IPR057596">
    <property type="entry name" value="RDRP_core"/>
</dbReference>
<dbReference type="EMBL" id="AHGT01000051">
    <property type="protein sequence ID" value="ESU36287.1"/>
    <property type="molecule type" value="Genomic_DNA"/>
</dbReference>
<sequence length="2001" mass="224860">MPSASELHAQYPYIAPLGCSPPRGFDFPLLSLSFPLRYALDQFHLNSAGFRALDQSRIIIQLYNLQVSAIENDEDEISLLLAAYNYLVTECHKVDPIYAQEVLDDLVVLHNGQLEGEHKQALIYINTSTVSKDSYSSVFSVYTDDRTDSSHSNLFELGLFTHLDHFATMSGPHIHSPLRLRSVLGAPNPKNISALVFKIIIVIIATKERVYALLLPQTPILEMSSRHLREFGSRHLLRVEFAIPRSSSSLPPQRSVSPYSRRHGAELPDRTGSPAQRRHKVHKKPVMIEERIQHSIARAGFPSLTNRRFARSSHSSVLKRAIYNILTTGVYLGGSLFVYYAQGSGQLKEQQCWFIRAPDYELMYRYMQRFTAFIRDFKYYQSFYANLSSKLYTFYVSPILPSIDHLDSILNRFMRPRVVIFREFAINWLGDIKEVQACKICTRRGLCFGKSLPTIKVREEDVQIVSDREYNGYVFTDGAGEISYDLMLEIALCLDKLKIEQLHKDTETYYDNGFADTNEDSEHTVPHLQPNLKTASNLIQVPSAVQMRWAGTKGVLILNALLPPRTILFHKSQVKFSIPNPTETQQTLEILRVAQPSKGMINMQIIVLLSEMGVPDDVFLNLVYQDLQKTLLFLEPVDRCRHQADLYQLVSRASHSSSGKLILQMLMAGVDITEPCLQFLLMKLQMMQLRSMKANMRFYVPDSRIFVGVYDCFDLLKEGEVYVGLQEPLSISKWAAATHLKAMSNDTQQEALLPPDLDLQISDIAVGLNISCVEGRVVVAKNPCFYRGDVRIYHAVNIFERLRREASRQHLKPVLPSFVAQEAIRGMYRGVICFPKYYEGRPMTDCLSGSDLDGDIYWVSWDASLLGTIQREYEPASFQANPGEIDAHALDLRDIEAGLGNLLRIESDTTDSGTSNWPFLQELKLEQFYNLSCLLRKSYVSAVLKDQCSRGVDLESKKLLYSKINMEPVELILREAFILEWVSGAFFDKTIGRIGSELKIVGDMLGYSHPLTMELGRQFFFAIDADKTGWRRKAVSCVRKLLAPSFKKLCQSSQEDLEENYLSESSDFLSDCGTRIDEITHYTTDVYATCLNELADSASTQPDESTNSSSTASDESDGSRGEDGSLRFIFSDTEGSDGSIDEPEPHLKVQSPQHVSLKHGLEPELRESSLVNPLSSSSYSKARAKNNTKRISLQKHGYKLDQNSPGRKDVATNEVAEHVHTKKPKAKMSLSAIASAHAALAQLISSRKRASQVSNQVTDTQAHPNFPFSRVSLVPNWMIGNTITGLLYPTDNDWLRLKNKIIYHSKSVAGSIYNLLAAGENNSVSILRKCIEHKEKPFFQAIVDTLRPVSTVLPLNLIKIKDSIETSMAASLASLSLDLFQLTEFSTKDSLMLLGIQNSVFRRQIDISVHIFGSVIADFNSLSQRGKLHTDIKGSGYSRMTSVYSSQMRKGVSDEERRARAVILYYLFYTYALLQLLPTIRYCEQMYGTLELKDVYSDSRSRTQAKATPSSASSASGPSTWSTGASEGTDDMSQTSSSEYKPDTPRRDREHRSRTAFPSPLDSQMHFAYKSDAKGSVVQYLESIVTNRALIGISVASNDRLVWSRHTDLPSYKTQTPPPIILCNRYSVTGIPLSEEEKEAQCKLGGFSSVPAFSDISKCLKSLTKKKVSTLPSVVPLPHESSNENGNDMCLAHHLFVNKLPCNWPVSMTNPTIAFSRPSLNDNTVWLWENAWKSFINAQLTLLQSKPRDLQEVPVSALTKQNTFSESYRISVSRNLSAKAGIEEPLCMIHEDLIIKTFNGEDVLVLQEQLNSMIQTCVNATNTSSGTTLSSNYSTSDKIFSTILSEDTPAPSEQSETGTEKISENSTGSYRESSSSALDDTSPTHNQQASIFPQKMRPTHTLLPTGKLSIKDSHSGIDISLQPIFFTRSSLVKINESPNLRSSRFARSYPFVQRRYVEALQICQLVWDICGPELCEAFARCRHQYMHALSPEIIPFVNVRS</sequence>
<name>V6TD01_GIAIN</name>
<feature type="compositionally biased region" description="Polar residues" evidence="1">
    <location>
        <begin position="1864"/>
        <end position="1891"/>
    </location>
</feature>
<dbReference type="InterPro" id="IPR007855">
    <property type="entry name" value="RDRP"/>
</dbReference>
<keyword evidence="3" id="KW-0548">Nucleotidyltransferase</keyword>
<feature type="compositionally biased region" description="Low complexity" evidence="1">
    <location>
        <begin position="1168"/>
        <end position="1180"/>
    </location>
</feature>
<dbReference type="Pfam" id="PF05183">
    <property type="entry name" value="RdRP"/>
    <property type="match status" value="1"/>
</dbReference>
<dbReference type="GO" id="GO:0003723">
    <property type="term" value="F:RNA binding"/>
    <property type="evidence" value="ECO:0007669"/>
    <property type="project" value="UniProtKB-KW"/>
</dbReference>
<dbReference type="GO" id="GO:0003968">
    <property type="term" value="F:RNA-directed RNA polymerase activity"/>
    <property type="evidence" value="ECO:0007669"/>
    <property type="project" value="UniProtKB-KW"/>
</dbReference>
<reference evidence="4" key="1">
    <citation type="submission" date="2012-02" db="EMBL/GenBank/DDBJ databases">
        <title>Genome sequencing of Giardia lamblia Genotypes A2 and B isolates (DH and GS) and comparative analysis with the genomes of Genotypes A1 and E (WB and Pig).</title>
        <authorList>
            <person name="Adam R."/>
            <person name="Dahlstrom E."/>
            <person name="Martens C."/>
            <person name="Bruno D."/>
            <person name="Barbian K."/>
            <person name="Porcella S.F."/>
            <person name="Nash T."/>
        </authorList>
    </citation>
    <scope>NUCLEOTIDE SEQUENCE</scope>
    <source>
        <strain evidence="4">DH</strain>
    </source>
</reference>
<dbReference type="Proteomes" id="UP000018320">
    <property type="component" value="Unassembled WGS sequence"/>
</dbReference>
<feature type="region of interest" description="Disordered" evidence="1">
    <location>
        <begin position="1503"/>
        <end position="1559"/>
    </location>
</feature>
<evidence type="ECO:0000313" key="4">
    <source>
        <dbReference type="Proteomes" id="UP000018320"/>
    </source>
</evidence>
<evidence type="ECO:0000313" key="3">
    <source>
        <dbReference type="EMBL" id="ESU36287.1"/>
    </source>
</evidence>
<reference evidence="3 4" key="2">
    <citation type="journal article" date="2013" name="Genome Biol. Evol.">
        <title>Genome sequencing of Giardia lamblia genotypes A2 and B isolates (DH and GS) and comparative analysis with the genomes of genotypes A1 and E (WB and Pig).</title>
        <authorList>
            <person name="Adam R.D."/>
            <person name="Dahlstrom E.W."/>
            <person name="Martens C.A."/>
            <person name="Bruno D.P."/>
            <person name="Barbian K.D."/>
            <person name="Ricklefs S.M."/>
            <person name="Hernandez M.M."/>
            <person name="Narla N.P."/>
            <person name="Patel R.B."/>
            <person name="Porcella S.F."/>
            <person name="Nash T.E."/>
        </authorList>
    </citation>
    <scope>NUCLEOTIDE SEQUENCE [LARGE SCALE GENOMIC DNA]</scope>
    <source>
        <strain evidence="3 4">DH</strain>
    </source>
</reference>
<feature type="region of interest" description="Disordered" evidence="1">
    <location>
        <begin position="246"/>
        <end position="283"/>
    </location>
</feature>
<protein>
    <submittedName>
        <fullName evidence="3">RNA-directed RNA polymerase</fullName>
    </submittedName>
</protein>
<dbReference type="PANTHER" id="PTHR23079">
    <property type="entry name" value="RNA-DEPENDENT RNA POLYMERASE"/>
    <property type="match status" value="1"/>
</dbReference>
<feature type="compositionally biased region" description="Low complexity" evidence="1">
    <location>
        <begin position="1103"/>
        <end position="1113"/>
    </location>
</feature>
<dbReference type="GO" id="GO:0031380">
    <property type="term" value="C:nuclear RNA-directed RNA polymerase complex"/>
    <property type="evidence" value="ECO:0007669"/>
    <property type="project" value="TreeGrafter"/>
</dbReference>
<feature type="region of interest" description="Disordered" evidence="1">
    <location>
        <begin position="1097"/>
        <end position="1185"/>
    </location>
</feature>
<feature type="compositionally biased region" description="Low complexity" evidence="1">
    <location>
        <begin position="1507"/>
        <end position="1526"/>
    </location>
</feature>
<dbReference type="PANTHER" id="PTHR23079:SF55">
    <property type="entry name" value="RNA-DIRECTED RNA POLYMERASE"/>
    <property type="match status" value="1"/>
</dbReference>
<keyword evidence="3" id="KW-0808">Transferase</keyword>
<keyword evidence="3" id="KW-0696">RNA-directed RNA polymerase</keyword>
<feature type="compositionally biased region" description="Basic and acidic residues" evidence="1">
    <location>
        <begin position="1540"/>
        <end position="1553"/>
    </location>
</feature>
<dbReference type="VEuPathDB" id="GiardiaDB:GL50581_2505"/>
<evidence type="ECO:0000256" key="1">
    <source>
        <dbReference type="SAM" id="MobiDB-lite"/>
    </source>
</evidence>
<proteinExistence type="predicted"/>
<dbReference type="VEuPathDB" id="GiardiaDB:DHA2_150436"/>
<feature type="region of interest" description="Disordered" evidence="1">
    <location>
        <begin position="1846"/>
        <end position="1900"/>
    </location>
</feature>
<organism evidence="3 4">
    <name type="scientific">Giardia intestinalis</name>
    <name type="common">Giardia lamblia</name>
    <dbReference type="NCBI Taxonomy" id="5741"/>
    <lineage>
        <taxon>Eukaryota</taxon>
        <taxon>Metamonada</taxon>
        <taxon>Diplomonadida</taxon>
        <taxon>Hexamitidae</taxon>
        <taxon>Giardiinae</taxon>
        <taxon>Giardia</taxon>
    </lineage>
</organism>
<feature type="compositionally biased region" description="Polar residues" evidence="1">
    <location>
        <begin position="1846"/>
        <end position="1857"/>
    </location>
</feature>
<comment type="caution">
    <text evidence="3">The sequence shown here is derived from an EMBL/GenBank/DDBJ whole genome shotgun (WGS) entry which is preliminary data.</text>
</comment>
<gene>
    <name evidence="3" type="ORF">DHA2_150436</name>
</gene>
<feature type="domain" description="RDRP core" evidence="2">
    <location>
        <begin position="217"/>
        <end position="1049"/>
    </location>
</feature>
<dbReference type="VEuPathDB" id="GiardiaDB:GL50803_00102515"/>
<dbReference type="GO" id="GO:0030422">
    <property type="term" value="P:siRNA processing"/>
    <property type="evidence" value="ECO:0007669"/>
    <property type="project" value="TreeGrafter"/>
</dbReference>
<evidence type="ECO:0000259" key="2">
    <source>
        <dbReference type="Pfam" id="PF05183"/>
    </source>
</evidence>
<feature type="compositionally biased region" description="Low complexity" evidence="1">
    <location>
        <begin position="246"/>
        <end position="258"/>
    </location>
</feature>
<dbReference type="VEuPathDB" id="GiardiaDB:QR46_4676"/>